<evidence type="ECO:0000259" key="9">
    <source>
        <dbReference type="Pfam" id="PF06144"/>
    </source>
</evidence>
<keyword evidence="12" id="KW-1185">Reference proteome</keyword>
<dbReference type="Gene3D" id="3.40.50.300">
    <property type="entry name" value="P-loop containing nucleotide triphosphate hydrolases"/>
    <property type="match status" value="1"/>
</dbReference>
<proteinExistence type="inferred from homology"/>
<dbReference type="RefSeq" id="WP_176238491.1">
    <property type="nucleotide sequence ID" value="NZ_AP024412.1"/>
</dbReference>
<dbReference type="InterPro" id="IPR008921">
    <property type="entry name" value="DNA_pol3_clamp-load_cplx_C"/>
</dbReference>
<comment type="catalytic activity">
    <reaction evidence="8">
        <text>DNA(n) + a 2'-deoxyribonucleoside 5'-triphosphate = DNA(n+1) + diphosphate</text>
        <dbReference type="Rhea" id="RHEA:22508"/>
        <dbReference type="Rhea" id="RHEA-COMP:17339"/>
        <dbReference type="Rhea" id="RHEA-COMP:17340"/>
        <dbReference type="ChEBI" id="CHEBI:33019"/>
        <dbReference type="ChEBI" id="CHEBI:61560"/>
        <dbReference type="ChEBI" id="CHEBI:173112"/>
        <dbReference type="EC" id="2.7.7.7"/>
    </reaction>
</comment>
<keyword evidence="3" id="KW-0808">Transferase</keyword>
<keyword evidence="6" id="KW-0239">DNA-directed DNA polymerase</keyword>
<evidence type="ECO:0000256" key="1">
    <source>
        <dbReference type="ARBA" id="ARBA00012417"/>
    </source>
</evidence>
<dbReference type="EMBL" id="AP024412">
    <property type="protein sequence ID" value="BCR35647.1"/>
    <property type="molecule type" value="Genomic_DNA"/>
</dbReference>
<dbReference type="GO" id="GO:0003677">
    <property type="term" value="F:DNA binding"/>
    <property type="evidence" value="ECO:0007669"/>
    <property type="project" value="InterPro"/>
</dbReference>
<dbReference type="PANTHER" id="PTHR34388">
    <property type="entry name" value="DNA POLYMERASE III SUBUNIT DELTA"/>
    <property type="match status" value="1"/>
</dbReference>
<dbReference type="Gene3D" id="1.10.8.60">
    <property type="match status" value="1"/>
</dbReference>
<dbReference type="KEGG" id="manr:MPAN_005400"/>
<evidence type="ECO:0000256" key="5">
    <source>
        <dbReference type="ARBA" id="ARBA00022705"/>
    </source>
</evidence>
<evidence type="ECO:0000256" key="3">
    <source>
        <dbReference type="ARBA" id="ARBA00022679"/>
    </source>
</evidence>
<dbReference type="Gene3D" id="1.20.272.10">
    <property type="match status" value="1"/>
</dbReference>
<evidence type="ECO:0000256" key="7">
    <source>
        <dbReference type="ARBA" id="ARBA00034754"/>
    </source>
</evidence>
<dbReference type="SUPFAM" id="SSF52540">
    <property type="entry name" value="P-loop containing nucleoside triphosphate hydrolases"/>
    <property type="match status" value="1"/>
</dbReference>
<evidence type="ECO:0000259" key="10">
    <source>
        <dbReference type="Pfam" id="PF21694"/>
    </source>
</evidence>
<dbReference type="Pfam" id="PF06144">
    <property type="entry name" value="DNA_pol3_delta"/>
    <property type="match status" value="1"/>
</dbReference>
<keyword evidence="5" id="KW-0235">DNA replication</keyword>
<organism evidence="11 12">
    <name type="scientific">Mariniplasma anaerobium</name>
    <dbReference type="NCBI Taxonomy" id="2735436"/>
    <lineage>
        <taxon>Bacteria</taxon>
        <taxon>Bacillati</taxon>
        <taxon>Mycoplasmatota</taxon>
        <taxon>Mollicutes</taxon>
        <taxon>Acholeplasmatales</taxon>
        <taxon>Acholeplasmataceae</taxon>
        <taxon>Mariniplasma</taxon>
    </lineage>
</organism>
<dbReference type="InterPro" id="IPR027417">
    <property type="entry name" value="P-loop_NTPase"/>
</dbReference>
<accession>A0A7U9XVS6</accession>
<feature type="domain" description="DNA polymerase III delta subunit-like C-terminal" evidence="10">
    <location>
        <begin position="195"/>
        <end position="313"/>
    </location>
</feature>
<evidence type="ECO:0000256" key="4">
    <source>
        <dbReference type="ARBA" id="ARBA00022695"/>
    </source>
</evidence>
<evidence type="ECO:0000256" key="6">
    <source>
        <dbReference type="ARBA" id="ARBA00022932"/>
    </source>
</evidence>
<dbReference type="InterPro" id="IPR048466">
    <property type="entry name" value="DNA_pol3_delta-like_C"/>
</dbReference>
<protein>
    <recommendedName>
        <fullName evidence="2">DNA polymerase III subunit delta</fullName>
        <ecNumber evidence="1">2.7.7.7</ecNumber>
    </recommendedName>
</protein>
<comment type="similarity">
    <text evidence="7">Belongs to the DNA polymerase HolA subunit family.</text>
</comment>
<sequence length="315" mass="37117">MAEAIHVFQGPNEYLLHHQVEAKIKSLNVDPFNIMRYDLLENKSEDILEDMQTISFFSEQKVIVIKNINVLDKEDEHIFNRWTTYFEKPNPDVFVIIEMIEALPKTSKTQNLLMKYAMIEKISDMEKKEYPEFVRNMFKKFNYSITDDAVTALLERTNYDFLLLSQEAEKLMLFSYDSKEIHEKEVILLVSRNLEENIFELTNALLAKDQSKTIEIFYDLVARNEDPLRILNFIVSKIRELIHTKLLIDKGYRQDEIAEHFNIRSGRAYYLLKNAKNADFNILETHLKKLSKLDFDIKSGKIDKKLGLELYLLGA</sequence>
<reference evidence="11" key="1">
    <citation type="submission" date="2021-01" db="EMBL/GenBank/DDBJ databases">
        <title>Draft genome sequence of Acholeplasmataceae bacterium strain Mahy22.</title>
        <authorList>
            <person name="Watanabe M."/>
            <person name="Kojima H."/>
            <person name="Fukui M."/>
        </authorList>
    </citation>
    <scope>NUCLEOTIDE SEQUENCE</scope>
    <source>
        <strain evidence="11">Mahy22</strain>
    </source>
</reference>
<evidence type="ECO:0000256" key="8">
    <source>
        <dbReference type="ARBA" id="ARBA00049244"/>
    </source>
</evidence>
<dbReference type="EC" id="2.7.7.7" evidence="1"/>
<dbReference type="GO" id="GO:0006261">
    <property type="term" value="P:DNA-templated DNA replication"/>
    <property type="evidence" value="ECO:0007669"/>
    <property type="project" value="TreeGrafter"/>
</dbReference>
<dbReference type="NCBIfam" id="TIGR01128">
    <property type="entry name" value="holA"/>
    <property type="match status" value="1"/>
</dbReference>
<evidence type="ECO:0000313" key="11">
    <source>
        <dbReference type="EMBL" id="BCR35647.1"/>
    </source>
</evidence>
<dbReference type="InterPro" id="IPR005790">
    <property type="entry name" value="DNA_polIII_delta"/>
</dbReference>
<dbReference type="GO" id="GO:0003887">
    <property type="term" value="F:DNA-directed DNA polymerase activity"/>
    <property type="evidence" value="ECO:0007669"/>
    <property type="project" value="UniProtKB-KW"/>
</dbReference>
<dbReference type="Proteomes" id="UP000620133">
    <property type="component" value="Chromosome"/>
</dbReference>
<dbReference type="AlphaFoldDB" id="A0A7U9XVS6"/>
<gene>
    <name evidence="11" type="primary">yqeN</name>
    <name evidence="11" type="ORF">MPAN_005400</name>
</gene>
<evidence type="ECO:0000256" key="2">
    <source>
        <dbReference type="ARBA" id="ARBA00017703"/>
    </source>
</evidence>
<dbReference type="InterPro" id="IPR010372">
    <property type="entry name" value="DNA_pol3_delta_N"/>
</dbReference>
<name>A0A7U9XVS6_9MOLU</name>
<dbReference type="PANTHER" id="PTHR34388:SF1">
    <property type="entry name" value="DNA POLYMERASE III SUBUNIT DELTA"/>
    <property type="match status" value="1"/>
</dbReference>
<dbReference type="GO" id="GO:0009360">
    <property type="term" value="C:DNA polymerase III complex"/>
    <property type="evidence" value="ECO:0007669"/>
    <property type="project" value="InterPro"/>
</dbReference>
<dbReference type="Pfam" id="PF21694">
    <property type="entry name" value="DNA_pol3_delta_C"/>
    <property type="match status" value="1"/>
</dbReference>
<evidence type="ECO:0000313" key="12">
    <source>
        <dbReference type="Proteomes" id="UP000620133"/>
    </source>
</evidence>
<keyword evidence="4" id="KW-0548">Nucleotidyltransferase</keyword>
<feature type="domain" description="DNA polymerase III delta N-terminal" evidence="9">
    <location>
        <begin position="6"/>
        <end position="115"/>
    </location>
</feature>
<dbReference type="SUPFAM" id="SSF48019">
    <property type="entry name" value="post-AAA+ oligomerization domain-like"/>
    <property type="match status" value="1"/>
</dbReference>